<accession>A0A1M4E4M9</accession>
<organism evidence="1">
    <name type="scientific">Nonomuraea gerenzanensis</name>
    <dbReference type="NCBI Taxonomy" id="93944"/>
    <lineage>
        <taxon>Bacteria</taxon>
        <taxon>Bacillati</taxon>
        <taxon>Actinomycetota</taxon>
        <taxon>Actinomycetes</taxon>
        <taxon>Streptosporangiales</taxon>
        <taxon>Streptosporangiaceae</taxon>
        <taxon>Nonomuraea</taxon>
    </lineage>
</organism>
<proteinExistence type="predicted"/>
<name>A0A1M4E4M9_9ACTN</name>
<dbReference type="EMBL" id="LT559118">
    <property type="protein sequence ID" value="SBO93791.1"/>
    <property type="molecule type" value="Genomic_DNA"/>
</dbReference>
<evidence type="ECO:0000313" key="1">
    <source>
        <dbReference type="EMBL" id="SBO93791.1"/>
    </source>
</evidence>
<dbReference type="RefSeq" id="WP_311132278.1">
    <property type="nucleotide sequence ID" value="NZ_LT559118.1"/>
</dbReference>
<reference evidence="1" key="1">
    <citation type="submission" date="2016-04" db="EMBL/GenBank/DDBJ databases">
        <authorList>
            <person name="Evans L.H."/>
            <person name="Alamgir A."/>
            <person name="Owens N."/>
            <person name="Weber N.D."/>
            <person name="Virtaneva K."/>
            <person name="Barbian K."/>
            <person name="Babar A."/>
            <person name="Rosenke K."/>
        </authorList>
    </citation>
    <scope>NUCLEOTIDE SEQUENCE</scope>
    <source>
        <strain evidence="1">Nono1</strain>
    </source>
</reference>
<sequence length="201" mass="20145">MARAVSAVAGKVGDPAYAAALLAALGPGAFTRVLGILTGAPDAPSDTADAHGSTADAGNAAAGATAAGAGEAALLTKAFASAERTGRLGDEWRAMLESAPPQTLTALVTLTPQSGTVLNHVAVTLLNHPTPPPRLHALITAYTTNPLAFQQFLAEHPHETAKLLATADPALKPALDEALKPGVGADGLRERAWSNVQGLGG</sequence>
<gene>
    <name evidence="1" type="ORF">BN4615_P3305</name>
</gene>
<dbReference type="AlphaFoldDB" id="A0A1M4E4M9"/>
<protein>
    <submittedName>
        <fullName evidence="1">Uncharacterized protein</fullName>
    </submittedName>
</protein>